<accession>A0A022RII6</accession>
<evidence type="ECO:0000256" key="2">
    <source>
        <dbReference type="ARBA" id="ARBA00022741"/>
    </source>
</evidence>
<dbReference type="FunFam" id="3.40.50.300:FF:000008">
    <property type="entry name" value="ATP-dependent RNA helicase RhlB"/>
    <property type="match status" value="1"/>
</dbReference>
<dbReference type="STRING" id="4155.A0A022RII6"/>
<evidence type="ECO:0000256" key="10">
    <source>
        <dbReference type="SAM" id="MobiDB-lite"/>
    </source>
</evidence>
<evidence type="ECO:0000313" key="15">
    <source>
        <dbReference type="Proteomes" id="UP000030748"/>
    </source>
</evidence>
<keyword evidence="3" id="KW-0378">Hydrolase</keyword>
<protein>
    <recommendedName>
        <fullName evidence="1">RNA helicase</fullName>
        <ecNumber evidence="1">3.6.4.13</ecNumber>
    </recommendedName>
</protein>
<dbReference type="GO" id="GO:0005524">
    <property type="term" value="F:ATP binding"/>
    <property type="evidence" value="ECO:0007669"/>
    <property type="project" value="UniProtKB-KW"/>
</dbReference>
<feature type="short sequence motif" description="Q motif" evidence="9">
    <location>
        <begin position="141"/>
        <end position="169"/>
    </location>
</feature>
<dbReference type="OrthoDB" id="196131at2759"/>
<comment type="similarity">
    <text evidence="7">Belongs to the DEAD box helicase family. DDX3/DED1 subfamily.</text>
</comment>
<keyword evidence="4" id="KW-0347">Helicase</keyword>
<dbReference type="PROSITE" id="PS51195">
    <property type="entry name" value="Q_MOTIF"/>
    <property type="match status" value="1"/>
</dbReference>
<dbReference type="AlphaFoldDB" id="A0A022RII6"/>
<reference evidence="14 15" key="1">
    <citation type="journal article" date="2013" name="Proc. Natl. Acad. Sci. U.S.A.">
        <title>Fine-scale variation in meiotic recombination in Mimulus inferred from population shotgun sequencing.</title>
        <authorList>
            <person name="Hellsten U."/>
            <person name="Wright K.M."/>
            <person name="Jenkins J."/>
            <person name="Shu S."/>
            <person name="Yuan Y."/>
            <person name="Wessler S.R."/>
            <person name="Schmutz J."/>
            <person name="Willis J.H."/>
            <person name="Rokhsar D.S."/>
        </authorList>
    </citation>
    <scope>NUCLEOTIDE SEQUENCE [LARGE SCALE GENOMIC DNA]</scope>
    <source>
        <strain evidence="15">cv. DUN x IM62</strain>
    </source>
</reference>
<dbReference type="CDD" id="cd18787">
    <property type="entry name" value="SF2_C_DEAD"/>
    <property type="match status" value="1"/>
</dbReference>
<dbReference type="SMART" id="SM00490">
    <property type="entry name" value="HELICc"/>
    <property type="match status" value="1"/>
</dbReference>
<evidence type="ECO:0000256" key="8">
    <source>
        <dbReference type="ARBA" id="ARBA00047984"/>
    </source>
</evidence>
<dbReference type="InterPro" id="IPR044763">
    <property type="entry name" value="Ded1/Dbp1_DEADc"/>
</dbReference>
<dbReference type="SMART" id="SM00487">
    <property type="entry name" value="DEXDc"/>
    <property type="match status" value="1"/>
</dbReference>
<sequence>MSSSWADAVENGSTDIIPTNGGNERKSAPTKLSYVPPHLRNRPPPASEPPASSLNGPPSSNDRFRHSGPTNGPEWAGPRPGYGRQAYRGRVREANPFGKDDVDADTGPLTTEQQDNTGINFDAYEDIPVETSGDNVPPPVNTFADIEWGDAINMNIKRCKYVKPTPVQRHAIPISLAGRDLMACAQTGSGKTAAFCFPIISGIINGNHPPNKQRGTRTVFPLALILSPTRELTVQIQGEAAKFAFQTGVRVVVAYGGAPIHGQLRELDKGVDILVATPGRLVDLLERAKVSLQMIRYLALDEADRMLDMGFEPQIRKIVEQMDMPPRGIRQTLLFSATFPKEIQRLASDFLSNYIFLAVGRVGSSTDLIVQRVEFVQECDKRSHLMDLIHAQRANGVHGKQALTLVFVETKKGADALEHWLCLNDFPATTIHGDRTQQEREYALKSFKSGRTPMLVATDVAARGLDIPHVAHVINFDLPNDIDDYVHRIGRTGRAGKTGLATAFFNENNMSMAKPLAELMKEANQEVPDWLTRFASRASSYGGKSKGRFGGRDFRRDSSYNNNRTGNTNTNGGGSRTAAAGGGGGGGGYGSYSGGNGPEFSSAWD</sequence>
<feature type="compositionally biased region" description="Polar residues" evidence="10">
    <location>
        <begin position="1"/>
        <end position="22"/>
    </location>
</feature>
<evidence type="ECO:0000313" key="14">
    <source>
        <dbReference type="EMBL" id="EYU39976.1"/>
    </source>
</evidence>
<evidence type="ECO:0000259" key="13">
    <source>
        <dbReference type="PROSITE" id="PS51195"/>
    </source>
</evidence>
<evidence type="ECO:0000256" key="6">
    <source>
        <dbReference type="ARBA" id="ARBA00022884"/>
    </source>
</evidence>
<feature type="region of interest" description="Disordered" evidence="10">
    <location>
        <begin position="539"/>
        <end position="605"/>
    </location>
</feature>
<dbReference type="EC" id="3.6.4.13" evidence="1"/>
<evidence type="ECO:0000256" key="5">
    <source>
        <dbReference type="ARBA" id="ARBA00022840"/>
    </source>
</evidence>
<dbReference type="InterPro" id="IPR001650">
    <property type="entry name" value="Helicase_C-like"/>
</dbReference>
<evidence type="ECO:0000256" key="3">
    <source>
        <dbReference type="ARBA" id="ARBA00022801"/>
    </source>
</evidence>
<evidence type="ECO:0000256" key="1">
    <source>
        <dbReference type="ARBA" id="ARBA00012552"/>
    </source>
</evidence>
<dbReference type="EMBL" id="KI630437">
    <property type="protein sequence ID" value="EYU39976.1"/>
    <property type="molecule type" value="Genomic_DNA"/>
</dbReference>
<feature type="domain" description="Helicase C-terminal" evidence="12">
    <location>
        <begin position="381"/>
        <end position="535"/>
    </location>
</feature>
<feature type="compositionally biased region" description="Gly residues" evidence="10">
    <location>
        <begin position="571"/>
        <end position="597"/>
    </location>
</feature>
<dbReference type="GO" id="GO:0005634">
    <property type="term" value="C:nucleus"/>
    <property type="evidence" value="ECO:0000318"/>
    <property type="project" value="GO_Central"/>
</dbReference>
<dbReference type="Proteomes" id="UP000030748">
    <property type="component" value="Unassembled WGS sequence"/>
</dbReference>
<name>A0A022RII6_ERYGU</name>
<keyword evidence="15" id="KW-1185">Reference proteome</keyword>
<dbReference type="KEGG" id="egt:105955256"/>
<dbReference type="PROSITE" id="PS51194">
    <property type="entry name" value="HELICASE_CTER"/>
    <property type="match status" value="1"/>
</dbReference>
<evidence type="ECO:0000256" key="4">
    <source>
        <dbReference type="ARBA" id="ARBA00022806"/>
    </source>
</evidence>
<evidence type="ECO:0000256" key="7">
    <source>
        <dbReference type="ARBA" id="ARBA00024358"/>
    </source>
</evidence>
<feature type="domain" description="Helicase ATP-binding" evidence="11">
    <location>
        <begin position="172"/>
        <end position="357"/>
    </location>
</feature>
<dbReference type="InterPro" id="IPR014001">
    <property type="entry name" value="Helicase_ATP-bd"/>
</dbReference>
<dbReference type="Gene3D" id="3.40.50.300">
    <property type="entry name" value="P-loop containing nucleotide triphosphate hydrolases"/>
    <property type="match status" value="2"/>
</dbReference>
<evidence type="ECO:0000259" key="12">
    <source>
        <dbReference type="PROSITE" id="PS51194"/>
    </source>
</evidence>
<dbReference type="InterPro" id="IPR027417">
    <property type="entry name" value="P-loop_NTPase"/>
</dbReference>
<dbReference type="PANTHER" id="PTHR47958">
    <property type="entry name" value="ATP-DEPENDENT RNA HELICASE DBP3"/>
    <property type="match status" value="1"/>
</dbReference>
<keyword evidence="2" id="KW-0547">Nucleotide-binding</keyword>
<gene>
    <name evidence="14" type="ORF">MIMGU_mgv1a003137mg</name>
</gene>
<dbReference type="PhylomeDB" id="A0A022RII6"/>
<feature type="domain" description="DEAD-box RNA helicase Q" evidence="13">
    <location>
        <begin position="141"/>
        <end position="169"/>
    </location>
</feature>
<feature type="compositionally biased region" description="Low complexity" evidence="10">
    <location>
        <begin position="559"/>
        <end position="570"/>
    </location>
</feature>
<keyword evidence="5" id="KW-0067">ATP-binding</keyword>
<dbReference type="GO" id="GO:0003724">
    <property type="term" value="F:RNA helicase activity"/>
    <property type="evidence" value="ECO:0000318"/>
    <property type="project" value="GO_Central"/>
</dbReference>
<dbReference type="Pfam" id="PF00270">
    <property type="entry name" value="DEAD"/>
    <property type="match status" value="1"/>
</dbReference>
<dbReference type="FunFam" id="3.40.50.300:FF:000397">
    <property type="entry name" value="Probable ATP-dependent RNA helicase DDX4"/>
    <property type="match status" value="1"/>
</dbReference>
<organism evidence="14 15">
    <name type="scientific">Erythranthe guttata</name>
    <name type="common">Yellow monkey flower</name>
    <name type="synonym">Mimulus guttatus</name>
    <dbReference type="NCBI Taxonomy" id="4155"/>
    <lineage>
        <taxon>Eukaryota</taxon>
        <taxon>Viridiplantae</taxon>
        <taxon>Streptophyta</taxon>
        <taxon>Embryophyta</taxon>
        <taxon>Tracheophyta</taxon>
        <taxon>Spermatophyta</taxon>
        <taxon>Magnoliopsida</taxon>
        <taxon>eudicotyledons</taxon>
        <taxon>Gunneridae</taxon>
        <taxon>Pentapetalae</taxon>
        <taxon>asterids</taxon>
        <taxon>lamiids</taxon>
        <taxon>Lamiales</taxon>
        <taxon>Phrymaceae</taxon>
        <taxon>Erythranthe</taxon>
    </lineage>
</organism>
<dbReference type="CDD" id="cd17967">
    <property type="entry name" value="DEADc_DDX3_DDX4"/>
    <property type="match status" value="1"/>
</dbReference>
<dbReference type="OMA" id="QRDTGNH"/>
<dbReference type="GO" id="GO:0016787">
    <property type="term" value="F:hydrolase activity"/>
    <property type="evidence" value="ECO:0007669"/>
    <property type="project" value="UniProtKB-KW"/>
</dbReference>
<dbReference type="SUPFAM" id="SSF52540">
    <property type="entry name" value="P-loop containing nucleoside triphosphate hydrolases"/>
    <property type="match status" value="1"/>
</dbReference>
<dbReference type="Pfam" id="PF00271">
    <property type="entry name" value="Helicase_C"/>
    <property type="match status" value="1"/>
</dbReference>
<feature type="region of interest" description="Disordered" evidence="10">
    <location>
        <begin position="1"/>
        <end position="115"/>
    </location>
</feature>
<proteinExistence type="inferred from homology"/>
<dbReference type="InterPro" id="IPR014014">
    <property type="entry name" value="RNA_helicase_DEAD_Q_motif"/>
</dbReference>
<feature type="compositionally biased region" description="Basic and acidic residues" evidence="10">
    <location>
        <begin position="90"/>
        <end position="101"/>
    </location>
</feature>
<dbReference type="eggNOG" id="KOG0335">
    <property type="taxonomic scope" value="Eukaryota"/>
</dbReference>
<dbReference type="InterPro" id="IPR011545">
    <property type="entry name" value="DEAD/DEAH_box_helicase_dom"/>
</dbReference>
<evidence type="ECO:0000259" key="11">
    <source>
        <dbReference type="PROSITE" id="PS51192"/>
    </source>
</evidence>
<comment type="catalytic activity">
    <reaction evidence="8">
        <text>ATP + H2O = ADP + phosphate + H(+)</text>
        <dbReference type="Rhea" id="RHEA:13065"/>
        <dbReference type="ChEBI" id="CHEBI:15377"/>
        <dbReference type="ChEBI" id="CHEBI:15378"/>
        <dbReference type="ChEBI" id="CHEBI:30616"/>
        <dbReference type="ChEBI" id="CHEBI:43474"/>
        <dbReference type="ChEBI" id="CHEBI:456216"/>
        <dbReference type="EC" id="3.6.4.13"/>
    </reaction>
</comment>
<dbReference type="PROSITE" id="PS51192">
    <property type="entry name" value="HELICASE_ATP_BIND_1"/>
    <property type="match status" value="1"/>
</dbReference>
<keyword evidence="6" id="KW-0694">RNA-binding</keyword>
<evidence type="ECO:0000256" key="9">
    <source>
        <dbReference type="PROSITE-ProRule" id="PRU00552"/>
    </source>
</evidence>
<dbReference type="GO" id="GO:0003729">
    <property type="term" value="F:mRNA binding"/>
    <property type="evidence" value="ECO:0000318"/>
    <property type="project" value="GO_Central"/>
</dbReference>